<keyword evidence="3" id="KW-1185">Reference proteome</keyword>
<evidence type="ECO:0000313" key="3">
    <source>
        <dbReference type="Proteomes" id="UP001314229"/>
    </source>
</evidence>
<gene>
    <name evidence="2" type="ORF">FSCOSCO3_A001669</name>
</gene>
<comment type="caution">
    <text evidence="2">The sequence shown here is derived from an EMBL/GenBank/DDBJ whole genome shotgun (WGS) entry which is preliminary data.</text>
</comment>
<accession>A0AAV1NBQ2</accession>
<sequence length="146" mass="15949">MQDQPETGGWNTPSGLKGSFENEASDGFVWERRQPPTSLRTVGLKGESHARLNFRPDQKECDLGLGRQQSLSAQQRGFGGEDPKHQIASAFLKFSSKLLGLLAMGSLSTNVILCVRETDIICDSGDTDEHSDTREKSAELNINPAT</sequence>
<evidence type="ECO:0000313" key="2">
    <source>
        <dbReference type="EMBL" id="CAK6956916.1"/>
    </source>
</evidence>
<dbReference type="EMBL" id="CAWUFR010000027">
    <property type="protein sequence ID" value="CAK6956916.1"/>
    <property type="molecule type" value="Genomic_DNA"/>
</dbReference>
<protein>
    <submittedName>
        <fullName evidence="2">Uncharacterized protein</fullName>
    </submittedName>
</protein>
<name>A0AAV1NBQ2_SCOSC</name>
<reference evidence="2 3" key="1">
    <citation type="submission" date="2024-01" db="EMBL/GenBank/DDBJ databases">
        <authorList>
            <person name="Alioto T."/>
            <person name="Alioto T."/>
            <person name="Gomez Garrido J."/>
        </authorList>
    </citation>
    <scope>NUCLEOTIDE SEQUENCE [LARGE SCALE GENOMIC DNA]</scope>
</reference>
<dbReference type="AlphaFoldDB" id="A0AAV1NBQ2"/>
<feature type="compositionally biased region" description="Basic and acidic residues" evidence="1">
    <location>
        <begin position="127"/>
        <end position="138"/>
    </location>
</feature>
<evidence type="ECO:0000256" key="1">
    <source>
        <dbReference type="SAM" id="MobiDB-lite"/>
    </source>
</evidence>
<feature type="compositionally biased region" description="Polar residues" evidence="1">
    <location>
        <begin position="1"/>
        <end position="14"/>
    </location>
</feature>
<organism evidence="2 3">
    <name type="scientific">Scomber scombrus</name>
    <name type="common">Atlantic mackerel</name>
    <name type="synonym">Scomber vernalis</name>
    <dbReference type="NCBI Taxonomy" id="13677"/>
    <lineage>
        <taxon>Eukaryota</taxon>
        <taxon>Metazoa</taxon>
        <taxon>Chordata</taxon>
        <taxon>Craniata</taxon>
        <taxon>Vertebrata</taxon>
        <taxon>Euteleostomi</taxon>
        <taxon>Actinopterygii</taxon>
        <taxon>Neopterygii</taxon>
        <taxon>Teleostei</taxon>
        <taxon>Neoteleostei</taxon>
        <taxon>Acanthomorphata</taxon>
        <taxon>Pelagiaria</taxon>
        <taxon>Scombriformes</taxon>
        <taxon>Scombridae</taxon>
        <taxon>Scomber</taxon>
    </lineage>
</organism>
<proteinExistence type="predicted"/>
<feature type="region of interest" description="Disordered" evidence="1">
    <location>
        <begin position="124"/>
        <end position="146"/>
    </location>
</feature>
<feature type="region of interest" description="Disordered" evidence="1">
    <location>
        <begin position="1"/>
        <end position="32"/>
    </location>
</feature>
<dbReference type="Proteomes" id="UP001314229">
    <property type="component" value="Unassembled WGS sequence"/>
</dbReference>